<proteinExistence type="predicted"/>
<dbReference type="EMBL" id="QGKW02001940">
    <property type="protein sequence ID" value="KAF2556019.1"/>
    <property type="molecule type" value="Genomic_DNA"/>
</dbReference>
<dbReference type="OrthoDB" id="1133993at2759"/>
<comment type="caution">
    <text evidence="1">The sequence shown here is derived from an EMBL/GenBank/DDBJ whole genome shotgun (WGS) entry which is preliminary data.</text>
</comment>
<accession>A0A8S9HDL9</accession>
<gene>
    <name evidence="1" type="ORF">F2Q68_00015051</name>
</gene>
<protein>
    <submittedName>
        <fullName evidence="1">Uncharacterized protein</fullName>
    </submittedName>
</protein>
<evidence type="ECO:0000313" key="2">
    <source>
        <dbReference type="Proteomes" id="UP000712281"/>
    </source>
</evidence>
<reference evidence="1" key="1">
    <citation type="submission" date="2019-12" db="EMBL/GenBank/DDBJ databases">
        <title>Genome sequencing and annotation of Brassica cretica.</title>
        <authorList>
            <person name="Studholme D.J."/>
            <person name="Sarris P.F."/>
        </authorList>
    </citation>
    <scope>NUCLEOTIDE SEQUENCE</scope>
    <source>
        <strain evidence="1">PFS-001/15</strain>
        <tissue evidence="1">Leaf</tissue>
    </source>
</reference>
<name>A0A8S9HDL9_BRACR</name>
<dbReference type="AlphaFoldDB" id="A0A8S9HDL9"/>
<sequence>MGINGECIEDLKTNLLSKVHDEIQKMKIDMMKQFINLGETISHLAEIVREMKAGDGRVNGGTASQPATQIITVAADLQVPEESMELYDRIYGAPIFDVYDDKEPSCDVHGDAAPIFVMYGVEDLAFLGFKYFEKDIKAMDSKIAEDICWFSCITDNSSFAPLPRNNELFKEFIDVSHIKAVITRLWIRSVAHKTYGLSISAPTHSIHSHELLTATPKKLNEKNPVPGKPPPLRDKKKVEGSHELSMFVSNLVLKVGQGCLEDGSIDEIPHEEEDDVAISRRTKSIVSIRYVISVLLFT</sequence>
<organism evidence="1 2">
    <name type="scientific">Brassica cretica</name>
    <name type="common">Mustard</name>
    <dbReference type="NCBI Taxonomy" id="69181"/>
    <lineage>
        <taxon>Eukaryota</taxon>
        <taxon>Viridiplantae</taxon>
        <taxon>Streptophyta</taxon>
        <taxon>Embryophyta</taxon>
        <taxon>Tracheophyta</taxon>
        <taxon>Spermatophyta</taxon>
        <taxon>Magnoliopsida</taxon>
        <taxon>eudicotyledons</taxon>
        <taxon>Gunneridae</taxon>
        <taxon>Pentapetalae</taxon>
        <taxon>rosids</taxon>
        <taxon>malvids</taxon>
        <taxon>Brassicales</taxon>
        <taxon>Brassicaceae</taxon>
        <taxon>Brassiceae</taxon>
        <taxon>Brassica</taxon>
    </lineage>
</organism>
<dbReference type="Proteomes" id="UP000712281">
    <property type="component" value="Unassembled WGS sequence"/>
</dbReference>
<evidence type="ECO:0000313" key="1">
    <source>
        <dbReference type="EMBL" id="KAF2556019.1"/>
    </source>
</evidence>